<proteinExistence type="predicted"/>
<sequence length="56" mass="5932">MAGRTGMSGNSTAAVLWLMILLVFLPITLAHVLARQVVEPPQQSGAAQHHETPRAG</sequence>
<name>A0A4R7C0W2_9HYPH</name>
<dbReference type="EMBL" id="SNZR01000013">
    <property type="protein sequence ID" value="TDR90016.1"/>
    <property type="molecule type" value="Genomic_DNA"/>
</dbReference>
<accession>A0A4R7C0W2</accession>
<evidence type="ECO:0000313" key="2">
    <source>
        <dbReference type="Proteomes" id="UP000295122"/>
    </source>
</evidence>
<gene>
    <name evidence="1" type="ORF">EV668_2854</name>
</gene>
<keyword evidence="2" id="KW-1185">Reference proteome</keyword>
<protein>
    <submittedName>
        <fullName evidence="1">Uncharacterized protein</fullName>
    </submittedName>
</protein>
<reference evidence="1 2" key="1">
    <citation type="submission" date="2019-03" db="EMBL/GenBank/DDBJ databases">
        <title>Genomic Encyclopedia of Type Strains, Phase IV (KMG-IV): sequencing the most valuable type-strain genomes for metagenomic binning, comparative biology and taxonomic classification.</title>
        <authorList>
            <person name="Goeker M."/>
        </authorList>
    </citation>
    <scope>NUCLEOTIDE SEQUENCE [LARGE SCALE GENOMIC DNA]</scope>
    <source>
        <strain evidence="1 2">DSM 25903</strain>
    </source>
</reference>
<evidence type="ECO:0000313" key="1">
    <source>
        <dbReference type="EMBL" id="TDR90016.1"/>
    </source>
</evidence>
<dbReference type="Proteomes" id="UP000295122">
    <property type="component" value="Unassembled WGS sequence"/>
</dbReference>
<dbReference type="AlphaFoldDB" id="A0A4R7C0W2"/>
<organism evidence="1 2">
    <name type="scientific">Enterovirga rhinocerotis</name>
    <dbReference type="NCBI Taxonomy" id="1339210"/>
    <lineage>
        <taxon>Bacteria</taxon>
        <taxon>Pseudomonadati</taxon>
        <taxon>Pseudomonadota</taxon>
        <taxon>Alphaproteobacteria</taxon>
        <taxon>Hyphomicrobiales</taxon>
        <taxon>Methylobacteriaceae</taxon>
        <taxon>Enterovirga</taxon>
    </lineage>
</organism>
<comment type="caution">
    <text evidence="1">The sequence shown here is derived from an EMBL/GenBank/DDBJ whole genome shotgun (WGS) entry which is preliminary data.</text>
</comment>